<dbReference type="Gene3D" id="3.60.10.10">
    <property type="entry name" value="Endonuclease/exonuclease/phosphatase"/>
    <property type="match status" value="1"/>
</dbReference>
<proteinExistence type="predicted"/>
<evidence type="ECO:0000259" key="2">
    <source>
        <dbReference type="Pfam" id="PF13966"/>
    </source>
</evidence>
<dbReference type="OMA" id="NMECKEQ"/>
<sequence>MGKLCRGWNYTSNHLADDDGRIIVIWKDNISVRVLQQSRQALTCEVKLPGTSAFVYTAIYASNEHWERTDLWVELLNTYQTFSLDTTPWMVGGDFNQILHPAEHSLLDVNSLTPPMVDFRDCLSQMGLSDLRFQGSFYSWKNRSPDRPVAKKLDRLLINSQILNLFPGCSAFFLPPLFSDHSPCLLNLDFKIPTSGTRPFKFFNYLTKHPGFHQLVLEAWTQAGATAWTLTALSWKQKQIKSDLKQLNKDNFSQIQLRVSEANHVLHSWNIEAHHTARVSWNEVTKPKKEGGLGINDLLLWNKACCLKLIWLLFFQAGSVWVAWFKEEVLNGNLSNLWTTAPNRRFSWQVNKLLKLSPLIYEWIHLRVSNGLSCRFWSDNWSPFGSLTKYLQLGPQSSLGIPLTATLASLCSNNSWRLPSARSENQVQLHVHLTTIVLTDEEDYYEWEIDGKVEKAYSIGTVYHNLREQGACVPWCPTRDRIRGWGLVTSPLCLLYNVAPESRDHLYFECPYAWGIWSTLAPRCGLLPARTWVVSTGHGRNGMLDCIATRPDRSMSSLASWIDKSRITSSASEPLTPLFLPS</sequence>
<dbReference type="Pfam" id="PF13966">
    <property type="entry name" value="zf-RVT"/>
    <property type="match status" value="1"/>
</dbReference>
<dbReference type="InterPro" id="IPR036691">
    <property type="entry name" value="Endo/exonu/phosph_ase_sf"/>
</dbReference>
<protein>
    <submittedName>
        <fullName evidence="3">BnaA04g27660D protein</fullName>
    </submittedName>
</protein>
<dbReference type="EMBL" id="LK035065">
    <property type="protein sequence ID" value="CDY66076.1"/>
    <property type="molecule type" value="Genomic_DNA"/>
</dbReference>
<dbReference type="Pfam" id="PF03372">
    <property type="entry name" value="Exo_endo_phos"/>
    <property type="match status" value="1"/>
</dbReference>
<evidence type="ECO:0000259" key="1">
    <source>
        <dbReference type="Pfam" id="PF03372"/>
    </source>
</evidence>
<dbReference type="InterPro" id="IPR026960">
    <property type="entry name" value="RVT-Znf"/>
</dbReference>
<feature type="domain" description="Endonuclease/exonuclease/phosphatase" evidence="1">
    <location>
        <begin position="45"/>
        <end position="181"/>
    </location>
</feature>
<gene>
    <name evidence="3" type="primary">BnaA04g27660D</name>
    <name evidence="3" type="ORF">GSBRNA2T00051275001</name>
</gene>
<dbReference type="STRING" id="3708.A0A078JJT0"/>
<name>A0A078JJT0_BRANA</name>
<accession>A0A078JJT0</accession>
<dbReference type="Proteomes" id="UP000028999">
    <property type="component" value="Unassembled WGS sequence"/>
</dbReference>
<dbReference type="SUPFAM" id="SSF56219">
    <property type="entry name" value="DNase I-like"/>
    <property type="match status" value="1"/>
</dbReference>
<evidence type="ECO:0000313" key="3">
    <source>
        <dbReference type="EMBL" id="CDY66076.1"/>
    </source>
</evidence>
<organism evidence="3 4">
    <name type="scientific">Brassica napus</name>
    <name type="common">Rape</name>
    <dbReference type="NCBI Taxonomy" id="3708"/>
    <lineage>
        <taxon>Eukaryota</taxon>
        <taxon>Viridiplantae</taxon>
        <taxon>Streptophyta</taxon>
        <taxon>Embryophyta</taxon>
        <taxon>Tracheophyta</taxon>
        <taxon>Spermatophyta</taxon>
        <taxon>Magnoliopsida</taxon>
        <taxon>eudicotyledons</taxon>
        <taxon>Gunneridae</taxon>
        <taxon>Pentapetalae</taxon>
        <taxon>rosids</taxon>
        <taxon>malvids</taxon>
        <taxon>Brassicales</taxon>
        <taxon>Brassicaceae</taxon>
        <taxon>Brassiceae</taxon>
        <taxon>Brassica</taxon>
    </lineage>
</organism>
<dbReference type="Gramene" id="CDY66076">
    <property type="protein sequence ID" value="CDY66076"/>
    <property type="gene ID" value="GSBRNA2T00051275001"/>
</dbReference>
<dbReference type="PANTHER" id="PTHR33710:SF77">
    <property type="entry name" value="DNASE I-LIKE SUPERFAMILY PROTEIN"/>
    <property type="match status" value="1"/>
</dbReference>
<evidence type="ECO:0000313" key="4">
    <source>
        <dbReference type="Proteomes" id="UP000028999"/>
    </source>
</evidence>
<dbReference type="PaxDb" id="3708-A0A078JJT0"/>
<reference evidence="3 4" key="1">
    <citation type="journal article" date="2014" name="Science">
        <title>Plant genetics. Early allopolyploid evolution in the post-Neolithic Brassica napus oilseed genome.</title>
        <authorList>
            <person name="Chalhoub B."/>
            <person name="Denoeud F."/>
            <person name="Liu S."/>
            <person name="Parkin I.A."/>
            <person name="Tang H."/>
            <person name="Wang X."/>
            <person name="Chiquet J."/>
            <person name="Belcram H."/>
            <person name="Tong C."/>
            <person name="Samans B."/>
            <person name="Correa M."/>
            <person name="Da Silva C."/>
            <person name="Just J."/>
            <person name="Falentin C."/>
            <person name="Koh C.S."/>
            <person name="Le Clainche I."/>
            <person name="Bernard M."/>
            <person name="Bento P."/>
            <person name="Noel B."/>
            <person name="Labadie K."/>
            <person name="Alberti A."/>
            <person name="Charles M."/>
            <person name="Arnaud D."/>
            <person name="Guo H."/>
            <person name="Daviaud C."/>
            <person name="Alamery S."/>
            <person name="Jabbari K."/>
            <person name="Zhao M."/>
            <person name="Edger P.P."/>
            <person name="Chelaifa H."/>
            <person name="Tack D."/>
            <person name="Lassalle G."/>
            <person name="Mestiri I."/>
            <person name="Schnel N."/>
            <person name="Le Paslier M.C."/>
            <person name="Fan G."/>
            <person name="Renault V."/>
            <person name="Bayer P.E."/>
            <person name="Golicz A.A."/>
            <person name="Manoli S."/>
            <person name="Lee T.H."/>
            <person name="Thi V.H."/>
            <person name="Chalabi S."/>
            <person name="Hu Q."/>
            <person name="Fan C."/>
            <person name="Tollenaere R."/>
            <person name="Lu Y."/>
            <person name="Battail C."/>
            <person name="Shen J."/>
            <person name="Sidebottom C.H."/>
            <person name="Wang X."/>
            <person name="Canaguier A."/>
            <person name="Chauveau A."/>
            <person name="Berard A."/>
            <person name="Deniot G."/>
            <person name="Guan M."/>
            <person name="Liu Z."/>
            <person name="Sun F."/>
            <person name="Lim Y.P."/>
            <person name="Lyons E."/>
            <person name="Town C.D."/>
            <person name="Bancroft I."/>
            <person name="Wang X."/>
            <person name="Meng J."/>
            <person name="Ma J."/>
            <person name="Pires J.C."/>
            <person name="King G.J."/>
            <person name="Brunel D."/>
            <person name="Delourme R."/>
            <person name="Renard M."/>
            <person name="Aury J.M."/>
            <person name="Adams K.L."/>
            <person name="Batley J."/>
            <person name="Snowdon R.J."/>
            <person name="Tost J."/>
            <person name="Edwards D."/>
            <person name="Zhou Y."/>
            <person name="Hua W."/>
            <person name="Sharpe A.G."/>
            <person name="Paterson A.H."/>
            <person name="Guan C."/>
            <person name="Wincker P."/>
        </authorList>
    </citation>
    <scope>NUCLEOTIDE SEQUENCE [LARGE SCALE GENOMIC DNA]</scope>
    <source>
        <strain evidence="4">cv. Darmor-bzh</strain>
    </source>
</reference>
<dbReference type="InterPro" id="IPR005135">
    <property type="entry name" value="Endo/exonuclease/phosphatase"/>
</dbReference>
<dbReference type="PANTHER" id="PTHR33710">
    <property type="entry name" value="BNAC02G09200D PROTEIN"/>
    <property type="match status" value="1"/>
</dbReference>
<keyword evidence="4" id="KW-1185">Reference proteome</keyword>
<feature type="domain" description="Reverse transcriptase zinc-binding" evidence="2">
    <location>
        <begin position="476"/>
        <end position="517"/>
    </location>
</feature>
<dbReference type="GO" id="GO:0003824">
    <property type="term" value="F:catalytic activity"/>
    <property type="evidence" value="ECO:0007669"/>
    <property type="project" value="InterPro"/>
</dbReference>
<dbReference type="AlphaFoldDB" id="A0A078JJT0"/>